<gene>
    <name evidence="1" type="ORF">AC244_30340</name>
</gene>
<name>A0A0L8BFV5_ENSAD</name>
<dbReference type="PATRIC" id="fig|106592.7.peg.5237"/>
<sequence>MVRQYLEERPDGLMDSYAMSAGEHAIEALADFGDMEKVAVGRIFAAFLRNNQAGVGAGCRTYPSDFALRWRLVRMRRR</sequence>
<evidence type="ECO:0000313" key="2">
    <source>
        <dbReference type="Proteomes" id="UP000037425"/>
    </source>
</evidence>
<organism evidence="1 2">
    <name type="scientific">Ensifer adhaerens</name>
    <name type="common">Sinorhizobium morelense</name>
    <dbReference type="NCBI Taxonomy" id="106592"/>
    <lineage>
        <taxon>Bacteria</taxon>
        <taxon>Pseudomonadati</taxon>
        <taxon>Pseudomonadota</taxon>
        <taxon>Alphaproteobacteria</taxon>
        <taxon>Hyphomicrobiales</taxon>
        <taxon>Rhizobiaceae</taxon>
        <taxon>Sinorhizobium/Ensifer group</taxon>
        <taxon>Ensifer</taxon>
    </lineage>
</organism>
<dbReference type="AlphaFoldDB" id="A0A0L8BFV5"/>
<dbReference type="EMBL" id="LGAP01000035">
    <property type="protein sequence ID" value="KOF13547.1"/>
    <property type="molecule type" value="Genomic_DNA"/>
</dbReference>
<evidence type="ECO:0000313" key="1">
    <source>
        <dbReference type="EMBL" id="KOF13547.1"/>
    </source>
</evidence>
<protein>
    <submittedName>
        <fullName evidence="1">Uncharacterized protein</fullName>
    </submittedName>
</protein>
<accession>A0A0L8BFV5</accession>
<proteinExistence type="predicted"/>
<comment type="caution">
    <text evidence="1">The sequence shown here is derived from an EMBL/GenBank/DDBJ whole genome shotgun (WGS) entry which is preliminary data.</text>
</comment>
<dbReference type="Proteomes" id="UP000037425">
    <property type="component" value="Unassembled WGS sequence"/>
</dbReference>
<reference evidence="2" key="1">
    <citation type="submission" date="2015-07" db="EMBL/GenBank/DDBJ databases">
        <title>Whole genome sequence of an Ensifer adhaerens strain isolated from a cave pool in the Wind Cave National Park.</title>
        <authorList>
            <person name="Eng W.W.H."/>
            <person name="Gan H.M."/>
            <person name="Barton H.A."/>
            <person name="Savka M.A."/>
        </authorList>
    </citation>
    <scope>NUCLEOTIDE SEQUENCE [LARGE SCALE GENOMIC DNA]</scope>
    <source>
        <strain evidence="2">SD006</strain>
    </source>
</reference>